<dbReference type="STRING" id="169760.PSTEL_13180"/>
<proteinExistence type="predicted"/>
<dbReference type="EMBL" id="CP009286">
    <property type="protein sequence ID" value="AIQ63893.1"/>
    <property type="molecule type" value="Genomic_DNA"/>
</dbReference>
<gene>
    <name evidence="1" type="ORF">PSTEL_13180</name>
</gene>
<reference evidence="1 2" key="1">
    <citation type="submission" date="2014-08" db="EMBL/GenBank/DDBJ databases">
        <title>Comparative genomics of the Paenibacillus odorifer group.</title>
        <authorList>
            <person name="den Bakker H.C."/>
            <person name="Tsai Y.-C."/>
            <person name="Martin N."/>
            <person name="Korlach J."/>
            <person name="Wiedmann M."/>
        </authorList>
    </citation>
    <scope>NUCLEOTIDE SEQUENCE [LARGE SCALE GENOMIC DNA]</scope>
    <source>
        <strain evidence="1 2">DSM 14472</strain>
    </source>
</reference>
<name>A0A089LXF9_9BACL</name>
<dbReference type="Proteomes" id="UP000029507">
    <property type="component" value="Chromosome"/>
</dbReference>
<dbReference type="AlphaFoldDB" id="A0A089LXF9"/>
<dbReference type="HOGENOM" id="CLU_2495013_0_0_9"/>
<dbReference type="RefSeq" id="WP_038695769.1">
    <property type="nucleotide sequence ID" value="NZ_CP009286.1"/>
</dbReference>
<protein>
    <submittedName>
        <fullName evidence="1">Uncharacterized protein</fullName>
    </submittedName>
</protein>
<dbReference type="KEGG" id="pste:PSTEL_13180"/>
<keyword evidence="2" id="KW-1185">Reference proteome</keyword>
<sequence>MTQKNGFMVPTQQELDWIFEITIACAHKQGIHALIALKQSLMTSEQGIRGISLQTFEMSLMLPSGFMSKSLQLLNAVSMSGNAASE</sequence>
<evidence type="ECO:0000313" key="1">
    <source>
        <dbReference type="EMBL" id="AIQ63893.1"/>
    </source>
</evidence>
<accession>A0A089LXF9</accession>
<organism evidence="1 2">
    <name type="scientific">Paenibacillus stellifer</name>
    <dbReference type="NCBI Taxonomy" id="169760"/>
    <lineage>
        <taxon>Bacteria</taxon>
        <taxon>Bacillati</taxon>
        <taxon>Bacillota</taxon>
        <taxon>Bacilli</taxon>
        <taxon>Bacillales</taxon>
        <taxon>Paenibacillaceae</taxon>
        <taxon>Paenibacillus</taxon>
    </lineage>
</organism>
<evidence type="ECO:0000313" key="2">
    <source>
        <dbReference type="Proteomes" id="UP000029507"/>
    </source>
</evidence>